<reference evidence="2 3" key="2">
    <citation type="submission" date="2019-01" db="EMBL/GenBank/DDBJ databases">
        <title>Motilimonas pumilus sp. nov., isolated from the gut of sea cucumber (Apostichopus japonicus).</title>
        <authorList>
            <person name="Wang F.-Q."/>
            <person name="Ren L.-H."/>
            <person name="Lin Y.-W."/>
            <person name="Sun G.-H."/>
            <person name="Du Z.-J."/>
            <person name="Zhao J.-X."/>
            <person name="Liu X.-J."/>
            <person name="Liu L.-J."/>
        </authorList>
    </citation>
    <scope>NUCLEOTIDE SEQUENCE [LARGE SCALE GENOMIC DNA]</scope>
    <source>
        <strain evidence="2 3">PLHSC7-2</strain>
    </source>
</reference>
<feature type="chain" id="PRO_5019119421" evidence="1">
    <location>
        <begin position="23"/>
        <end position="82"/>
    </location>
</feature>
<proteinExistence type="predicted"/>
<organism evidence="2 3">
    <name type="scientific">Motilimonas pumila</name>
    <dbReference type="NCBI Taxonomy" id="2303987"/>
    <lineage>
        <taxon>Bacteria</taxon>
        <taxon>Pseudomonadati</taxon>
        <taxon>Pseudomonadota</taxon>
        <taxon>Gammaproteobacteria</taxon>
        <taxon>Alteromonadales</taxon>
        <taxon>Alteromonadales genera incertae sedis</taxon>
        <taxon>Motilimonas</taxon>
    </lineage>
</organism>
<dbReference type="AlphaFoldDB" id="A0A418YEL3"/>
<sequence>MKKIINAVLITLLMLTAVPATAAKYNHSGIKKVIRHNGFSCKDVKKVNSIQQSKWLNVVCRQFNDNMARFKVNVKTEKAYKL</sequence>
<evidence type="ECO:0000313" key="2">
    <source>
        <dbReference type="EMBL" id="RJG47590.1"/>
    </source>
</evidence>
<protein>
    <submittedName>
        <fullName evidence="2">Uncharacterized protein</fullName>
    </submittedName>
</protein>
<accession>A0A418YEL3</accession>
<gene>
    <name evidence="2" type="ORF">D1Z90_10670</name>
</gene>
<dbReference type="EMBL" id="QZCH01000012">
    <property type="protein sequence ID" value="RJG47590.1"/>
    <property type="molecule type" value="Genomic_DNA"/>
</dbReference>
<keyword evidence="3" id="KW-1185">Reference proteome</keyword>
<dbReference type="RefSeq" id="WP_119910743.1">
    <property type="nucleotide sequence ID" value="NZ_QZCH01000012.1"/>
</dbReference>
<feature type="signal peptide" evidence="1">
    <location>
        <begin position="1"/>
        <end position="22"/>
    </location>
</feature>
<evidence type="ECO:0000313" key="3">
    <source>
        <dbReference type="Proteomes" id="UP000283255"/>
    </source>
</evidence>
<dbReference type="Proteomes" id="UP000283255">
    <property type="component" value="Unassembled WGS sequence"/>
</dbReference>
<evidence type="ECO:0000256" key="1">
    <source>
        <dbReference type="SAM" id="SignalP"/>
    </source>
</evidence>
<name>A0A418YEL3_9GAMM</name>
<comment type="caution">
    <text evidence="2">The sequence shown here is derived from an EMBL/GenBank/DDBJ whole genome shotgun (WGS) entry which is preliminary data.</text>
</comment>
<keyword evidence="1" id="KW-0732">Signal</keyword>
<reference evidence="2 3" key="1">
    <citation type="submission" date="2018-09" db="EMBL/GenBank/DDBJ databases">
        <authorList>
            <person name="Wang F."/>
        </authorList>
    </citation>
    <scope>NUCLEOTIDE SEQUENCE [LARGE SCALE GENOMIC DNA]</scope>
    <source>
        <strain evidence="2 3">PLHSC7-2</strain>
    </source>
</reference>